<keyword evidence="3" id="KW-1133">Transmembrane helix</keyword>
<feature type="transmembrane region" description="Helical" evidence="3">
    <location>
        <begin position="1550"/>
        <end position="1571"/>
    </location>
</feature>
<sequence length="1590" mass="178629">MVDKEEVLFENFKHLYEGLMKGDKAKVLRQYEKLPAQPPRQLTVLNDTLLHIAVYIDRENIARELLSRCLQNNLDSLICDQNDVGDTILHEVAAANMVSLARDFLDTAPQLLSTTNDLGETPLFRAVHNGHREMFDLLALAVHLKDKGNLQRHLTRDDYTNILHMTILAEFFDLAFVIAKKYPDLVFGKDGSGKIGLQLLSSNPSAFISGRNYGLLKRFIFKYCIPTPEDVRKKEGQQEEDVKEYYELEDEDQDHPKAKKLAITSINISIWKFLRGGWPMMERMYKEYRKHESALRLAKLLVKKDTTWEFNLSQEDKGKISLGAAYNLSQEDKGKISLGAAYHPEDEGDGNKDGEDEEAAKSGKKRKGKAKGGRSMGTLVVRRPPPLPPPSMDINSGIPNPNTELVPIGSSSSSGIKKEKSSTGRSISPIILQNLPSPPTSLLTATSTGIVEIVKEILEVYPQAVEHVSDAGQNILHIAIKHRQLEIFRLVKKMDLPMSRLVRRIDNNGYTLLHHVGVMKYYTGGTLPGPTLQLQEELRWFERVRKIIPPHFEMHRSNKFQTAQEFFRRQHSELLKEAQDWLKRTSESCSAVAVLIATVAFAAAYTVPGARRFPLLSPSETHLRIHIPLLLRGCDHACVCGHDRANHSFEEAVDYYYHLQSCVPSRHCLCSLAVSSIPRVHEYLEVLLEIDQELSSLACRCHQANASGETSIFRAADFGMTEMVMSLASQAGRLHGDMQIQRIRDDHIDRVRTYGQITRTYSGQWGVLLASSSGATQPNPALQLQDELKWFEVLIATVAFIAAYTVGGGGGMTLAFTCLFLAVAATMLAFSATVILIIHMKKRVDGDPRICHGFCSGHRLCFTAITSARGVHGNSEVLAWNEIQYNLYLYSNSCTLKATKQSGMPYIFSNFVAILCSLYVYGTKQYHPGSLREREMGSVARMKKPYHAALKGKWSEVTSFYEKSKELVLSPLTTTGDTALHVAVISESGNTDVLKSLLYMLESEWKYLPLPFESSESSPFQIKSEYGLTALHVAAATGNLEAAELLLYYDEKLLPLKTDKEETALFLAAAFGQRKMVRFLAPKVHDMRPHVWRKDGTSILQIATLGGHFGTAVELLKLERIPQHMVDKERTPCFRLLANMPSAFKSGYKMGKLKALLYYFLPEVDYADNNKEETNSVPPLTLIENEDCETGHVTEHPQISTQAANSPSVISRVYNAFWRFIAQEADSSARACQDFSRKDLSWQDLSSGEAYNETISTSRSFEIDDGGEKKENKEGDDSHPQPTAASQTSPRSETPLILAARNGIVEIVEAILWVYPQAIEHVTDKKENIYHVVARYRRTEILDLLQSRDVVVPISRLKRKLNDNDDSILHKAAYMGDFSSRDRPGDALLMQSELQWFKEIVPPYFINHRNKDKMTAHELFTEKHKKLVRDGQEWLTRTTEACTLVAVLIATVAFTCAYTVPGGSNKAGHPLLLKTTAFSVFTTSDVLSLCFSLTSVVIFLSIRTSTMHEQKFKRSLPLKLVLGLTTLFLSVTTMMVAFSATLLLMMRQRLHWAAIPIYTIACCPVTIFLVLQFPLYLDIAWFTVKDLFAG</sequence>
<feature type="transmembrane region" description="Helical" evidence="3">
    <location>
        <begin position="1441"/>
        <end position="1460"/>
    </location>
</feature>
<dbReference type="Gene3D" id="1.25.40.20">
    <property type="entry name" value="Ankyrin repeat-containing domain"/>
    <property type="match status" value="4"/>
</dbReference>
<dbReference type="Pfam" id="PF00023">
    <property type="entry name" value="Ank"/>
    <property type="match status" value="1"/>
</dbReference>
<feature type="compositionally biased region" description="Polar residues" evidence="2">
    <location>
        <begin position="393"/>
        <end position="403"/>
    </location>
</feature>
<organism evidence="5 6">
    <name type="scientific">Rhamnella rubrinervis</name>
    <dbReference type="NCBI Taxonomy" id="2594499"/>
    <lineage>
        <taxon>Eukaryota</taxon>
        <taxon>Viridiplantae</taxon>
        <taxon>Streptophyta</taxon>
        <taxon>Embryophyta</taxon>
        <taxon>Tracheophyta</taxon>
        <taxon>Spermatophyta</taxon>
        <taxon>Magnoliopsida</taxon>
        <taxon>eudicotyledons</taxon>
        <taxon>Gunneridae</taxon>
        <taxon>Pentapetalae</taxon>
        <taxon>rosids</taxon>
        <taxon>fabids</taxon>
        <taxon>Rosales</taxon>
        <taxon>Rhamnaceae</taxon>
        <taxon>rhamnoid group</taxon>
        <taxon>Rhamneae</taxon>
        <taxon>Rhamnella</taxon>
    </lineage>
</organism>
<feature type="region of interest" description="Disordered" evidence="2">
    <location>
        <begin position="340"/>
        <end position="422"/>
    </location>
</feature>
<evidence type="ECO:0000256" key="3">
    <source>
        <dbReference type="SAM" id="Phobius"/>
    </source>
</evidence>
<comment type="caution">
    <text evidence="5">The sequence shown here is derived from an EMBL/GenBank/DDBJ whole genome shotgun (WGS) entry which is preliminary data.</text>
</comment>
<evidence type="ECO:0000313" key="5">
    <source>
        <dbReference type="EMBL" id="KAF3450496.1"/>
    </source>
</evidence>
<dbReference type="Pfam" id="PF13962">
    <property type="entry name" value="PGG"/>
    <property type="match status" value="2"/>
</dbReference>
<keyword evidence="3" id="KW-0472">Membrane</keyword>
<protein>
    <recommendedName>
        <fullName evidence="4">PGG domain-containing protein</fullName>
    </recommendedName>
</protein>
<keyword evidence="3" id="KW-0812">Transmembrane</keyword>
<evidence type="ECO:0000256" key="1">
    <source>
        <dbReference type="PROSITE-ProRule" id="PRU00023"/>
    </source>
</evidence>
<dbReference type="SUPFAM" id="SSF48403">
    <property type="entry name" value="Ankyrin repeat"/>
    <property type="match status" value="3"/>
</dbReference>
<feature type="compositionally biased region" description="Polar residues" evidence="2">
    <location>
        <begin position="1280"/>
        <end position="1292"/>
    </location>
</feature>
<dbReference type="PANTHER" id="PTHR24177">
    <property type="entry name" value="CASKIN"/>
    <property type="match status" value="1"/>
</dbReference>
<reference evidence="5" key="1">
    <citation type="submission" date="2020-03" db="EMBL/GenBank/DDBJ databases">
        <title>A high-quality chromosome-level genome assembly of a woody plant with both climbing and erect habits, Rhamnella rubrinervis.</title>
        <authorList>
            <person name="Lu Z."/>
            <person name="Yang Y."/>
            <person name="Zhu X."/>
            <person name="Sun Y."/>
        </authorList>
    </citation>
    <scope>NUCLEOTIDE SEQUENCE</scope>
    <source>
        <strain evidence="5">BYM</strain>
        <tissue evidence="5">Leaf</tissue>
    </source>
</reference>
<dbReference type="InterPro" id="IPR026961">
    <property type="entry name" value="PGG_dom"/>
</dbReference>
<keyword evidence="1" id="KW-0040">ANK repeat</keyword>
<dbReference type="GO" id="GO:0016020">
    <property type="term" value="C:membrane"/>
    <property type="evidence" value="ECO:0007669"/>
    <property type="project" value="TreeGrafter"/>
</dbReference>
<feature type="compositionally biased region" description="Basic and acidic residues" evidence="2">
    <location>
        <begin position="1266"/>
        <end position="1279"/>
    </location>
</feature>
<dbReference type="SMART" id="SM00248">
    <property type="entry name" value="ANK"/>
    <property type="match status" value="9"/>
</dbReference>
<gene>
    <name evidence="5" type="ORF">FNV43_RR06580</name>
</gene>
<accession>A0A8K0HD99</accession>
<feature type="domain" description="PGG" evidence="4">
    <location>
        <begin position="1433"/>
        <end position="1543"/>
    </location>
</feature>
<keyword evidence="6" id="KW-1185">Reference proteome</keyword>
<feature type="transmembrane region" description="Helical" evidence="3">
    <location>
        <begin position="790"/>
        <end position="807"/>
    </location>
</feature>
<evidence type="ECO:0000256" key="2">
    <source>
        <dbReference type="SAM" id="MobiDB-lite"/>
    </source>
</evidence>
<dbReference type="PROSITE" id="PS50297">
    <property type="entry name" value="ANK_REP_REGION"/>
    <property type="match status" value="1"/>
</dbReference>
<dbReference type="PROSITE" id="PS50088">
    <property type="entry name" value="ANK_REPEAT"/>
    <property type="match status" value="1"/>
</dbReference>
<feature type="transmembrane region" description="Helical" evidence="3">
    <location>
        <begin position="1480"/>
        <end position="1500"/>
    </location>
</feature>
<dbReference type="InterPro" id="IPR002110">
    <property type="entry name" value="Ankyrin_rpt"/>
</dbReference>
<feature type="transmembrane region" description="Helical" evidence="3">
    <location>
        <begin position="813"/>
        <end position="838"/>
    </location>
</feature>
<dbReference type="Pfam" id="PF12796">
    <property type="entry name" value="Ank_2"/>
    <property type="match status" value="2"/>
</dbReference>
<proteinExistence type="predicted"/>
<dbReference type="EMBL" id="VOIH02000003">
    <property type="protein sequence ID" value="KAF3450496.1"/>
    <property type="molecule type" value="Genomic_DNA"/>
</dbReference>
<feature type="region of interest" description="Disordered" evidence="2">
    <location>
        <begin position="1256"/>
        <end position="1293"/>
    </location>
</feature>
<evidence type="ECO:0000259" key="4">
    <source>
        <dbReference type="Pfam" id="PF13962"/>
    </source>
</evidence>
<feature type="repeat" description="ANK" evidence="1">
    <location>
        <begin position="1026"/>
        <end position="1047"/>
    </location>
</feature>
<dbReference type="Proteomes" id="UP000796880">
    <property type="component" value="Unassembled WGS sequence"/>
</dbReference>
<feature type="compositionally biased region" description="Basic and acidic residues" evidence="2">
    <location>
        <begin position="343"/>
        <end position="353"/>
    </location>
</feature>
<feature type="compositionally biased region" description="Basic residues" evidence="2">
    <location>
        <begin position="362"/>
        <end position="372"/>
    </location>
</feature>
<dbReference type="OrthoDB" id="1923662at2759"/>
<evidence type="ECO:0000313" key="6">
    <source>
        <dbReference type="Proteomes" id="UP000796880"/>
    </source>
</evidence>
<feature type="transmembrane region" description="Helical" evidence="3">
    <location>
        <begin position="1520"/>
        <end position="1544"/>
    </location>
</feature>
<name>A0A8K0HD99_9ROSA</name>
<dbReference type="InterPro" id="IPR036770">
    <property type="entry name" value="Ankyrin_rpt-contain_sf"/>
</dbReference>
<feature type="domain" description="PGG" evidence="4">
    <location>
        <begin position="580"/>
        <end position="609"/>
    </location>
</feature>
<dbReference type="PANTHER" id="PTHR24177:SF344">
    <property type="entry name" value="PGG DOMAIN-CONTAINING PROTEIN"/>
    <property type="match status" value="1"/>
</dbReference>